<evidence type="ECO:0000259" key="1">
    <source>
        <dbReference type="PROSITE" id="PS50181"/>
    </source>
</evidence>
<sequence length="440" mass="51031">MAVNVLGSPHMPDLHYLPDLVIDKILQFLPTKTVVQISLLSKQWEGVLSSVLNFDEDDNFDRHNFNRRIKYHKKFMKFLRMYLEYREKNKKKEVVLDKLRIHMKMYRWRDATIIDRWLEHAFERGVKELDIRPQYIGARHENLVQAYRLPWGTFAKAKSLTSLNLEVVTITDIQWANTQSDERLLPSLKTLSFTKAWFDDKALCSLLLECPSIEYLSLTECSFDKFECRVSSSSLMSLEVRYCRQLQVVQVHEAKNLESFTFVSPPPPNSKCEKVILSESLSNLKNINICADDLGAFSLKGCHPAVEATINTQNLRFLDFLGYLKAKVSVKACQWGNIGVLEIWDKKRFSSYSSYFPTLMNFLKGFGCCKKISLYNQNFRALVIRKTFRKAFSSPLPKCCILEVKMPNPPAEASRDYLDLMDCLRWIAPSAQISIRTVKI</sequence>
<dbReference type="Proteomes" id="UP001457282">
    <property type="component" value="Unassembled WGS sequence"/>
</dbReference>
<evidence type="ECO:0000313" key="3">
    <source>
        <dbReference type="Proteomes" id="UP001457282"/>
    </source>
</evidence>
<protein>
    <recommendedName>
        <fullName evidence="1">F-box domain-containing protein</fullName>
    </recommendedName>
</protein>
<dbReference type="Gene3D" id="3.80.10.10">
    <property type="entry name" value="Ribonuclease Inhibitor"/>
    <property type="match status" value="1"/>
</dbReference>
<dbReference type="Pfam" id="PF24758">
    <property type="entry name" value="LRR_At5g56370"/>
    <property type="match status" value="1"/>
</dbReference>
<dbReference type="InterPro" id="IPR036047">
    <property type="entry name" value="F-box-like_dom_sf"/>
</dbReference>
<dbReference type="PANTHER" id="PTHR31639">
    <property type="entry name" value="F-BOX PROTEIN-LIKE"/>
    <property type="match status" value="1"/>
</dbReference>
<dbReference type="EMBL" id="JBEDUW010000004">
    <property type="protein sequence ID" value="KAK9935418.1"/>
    <property type="molecule type" value="Genomic_DNA"/>
</dbReference>
<dbReference type="SUPFAM" id="SSF81383">
    <property type="entry name" value="F-box domain"/>
    <property type="match status" value="1"/>
</dbReference>
<comment type="caution">
    <text evidence="2">The sequence shown here is derived from an EMBL/GenBank/DDBJ whole genome shotgun (WGS) entry which is preliminary data.</text>
</comment>
<proteinExistence type="predicted"/>
<dbReference type="AlphaFoldDB" id="A0AAW1XG98"/>
<dbReference type="SMART" id="SM00256">
    <property type="entry name" value="FBOX"/>
    <property type="match status" value="1"/>
</dbReference>
<gene>
    <name evidence="2" type="ORF">M0R45_022521</name>
</gene>
<dbReference type="InterPro" id="IPR032675">
    <property type="entry name" value="LRR_dom_sf"/>
</dbReference>
<dbReference type="PANTHER" id="PTHR31639:SF42">
    <property type="entry name" value="OS02G0160200 PROTEIN"/>
    <property type="match status" value="1"/>
</dbReference>
<dbReference type="InterPro" id="IPR001810">
    <property type="entry name" value="F-box_dom"/>
</dbReference>
<dbReference type="SUPFAM" id="SSF52047">
    <property type="entry name" value="RNI-like"/>
    <property type="match status" value="1"/>
</dbReference>
<keyword evidence="3" id="KW-1185">Reference proteome</keyword>
<feature type="domain" description="F-box" evidence="1">
    <location>
        <begin position="11"/>
        <end position="63"/>
    </location>
</feature>
<organism evidence="2 3">
    <name type="scientific">Rubus argutus</name>
    <name type="common">Southern blackberry</name>
    <dbReference type="NCBI Taxonomy" id="59490"/>
    <lineage>
        <taxon>Eukaryota</taxon>
        <taxon>Viridiplantae</taxon>
        <taxon>Streptophyta</taxon>
        <taxon>Embryophyta</taxon>
        <taxon>Tracheophyta</taxon>
        <taxon>Spermatophyta</taxon>
        <taxon>Magnoliopsida</taxon>
        <taxon>eudicotyledons</taxon>
        <taxon>Gunneridae</taxon>
        <taxon>Pentapetalae</taxon>
        <taxon>rosids</taxon>
        <taxon>fabids</taxon>
        <taxon>Rosales</taxon>
        <taxon>Rosaceae</taxon>
        <taxon>Rosoideae</taxon>
        <taxon>Rosoideae incertae sedis</taxon>
        <taxon>Rubus</taxon>
    </lineage>
</organism>
<accession>A0AAW1XG98</accession>
<reference evidence="2 3" key="1">
    <citation type="journal article" date="2023" name="G3 (Bethesda)">
        <title>A chromosome-length genome assembly and annotation of blackberry (Rubus argutus, cv. 'Hillquist').</title>
        <authorList>
            <person name="Bruna T."/>
            <person name="Aryal R."/>
            <person name="Dudchenko O."/>
            <person name="Sargent D.J."/>
            <person name="Mead D."/>
            <person name="Buti M."/>
            <person name="Cavallini A."/>
            <person name="Hytonen T."/>
            <person name="Andres J."/>
            <person name="Pham M."/>
            <person name="Weisz D."/>
            <person name="Mascagni F."/>
            <person name="Usai G."/>
            <person name="Natali L."/>
            <person name="Bassil N."/>
            <person name="Fernandez G.E."/>
            <person name="Lomsadze A."/>
            <person name="Armour M."/>
            <person name="Olukolu B."/>
            <person name="Poorten T."/>
            <person name="Britton C."/>
            <person name="Davik J."/>
            <person name="Ashrafi H."/>
            <person name="Aiden E.L."/>
            <person name="Borodovsky M."/>
            <person name="Worthington M."/>
        </authorList>
    </citation>
    <scope>NUCLEOTIDE SEQUENCE [LARGE SCALE GENOMIC DNA]</scope>
    <source>
        <strain evidence="2">PI 553951</strain>
    </source>
</reference>
<name>A0AAW1XG98_RUBAR</name>
<dbReference type="PROSITE" id="PS50181">
    <property type="entry name" value="FBOX"/>
    <property type="match status" value="1"/>
</dbReference>
<dbReference type="InterPro" id="IPR055411">
    <property type="entry name" value="LRR_FXL15/At3g58940/PEG3-like"/>
</dbReference>
<evidence type="ECO:0000313" key="2">
    <source>
        <dbReference type="EMBL" id="KAK9935418.1"/>
    </source>
</evidence>
<dbReference type="Pfam" id="PF00646">
    <property type="entry name" value="F-box"/>
    <property type="match status" value="1"/>
</dbReference>